<dbReference type="RefSeq" id="WP_097231009.1">
    <property type="nucleotide sequence ID" value="NZ_OCNE01000006.1"/>
</dbReference>
<organism evidence="1 2">
    <name type="scientific">Streptomyces zhaozhouensis</name>
    <dbReference type="NCBI Taxonomy" id="1300267"/>
    <lineage>
        <taxon>Bacteria</taxon>
        <taxon>Bacillati</taxon>
        <taxon>Actinomycetota</taxon>
        <taxon>Actinomycetes</taxon>
        <taxon>Kitasatosporales</taxon>
        <taxon>Streptomycetaceae</taxon>
        <taxon>Streptomyces</taxon>
    </lineage>
</organism>
<proteinExistence type="predicted"/>
<accession>A0A286DV46</accession>
<reference evidence="1 2" key="1">
    <citation type="submission" date="2017-09" db="EMBL/GenBank/DDBJ databases">
        <authorList>
            <person name="Ehlers B."/>
            <person name="Leendertz F.H."/>
        </authorList>
    </citation>
    <scope>NUCLEOTIDE SEQUENCE [LARGE SCALE GENOMIC DNA]</scope>
    <source>
        <strain evidence="1 2">CGMCC 4.7095</strain>
    </source>
</reference>
<dbReference type="OrthoDB" id="4295177at2"/>
<gene>
    <name evidence="1" type="ORF">SAMN06297387_106112</name>
</gene>
<name>A0A286DV46_9ACTN</name>
<dbReference type="AlphaFoldDB" id="A0A286DV46"/>
<protein>
    <submittedName>
        <fullName evidence="1">Uncharacterized protein</fullName>
    </submittedName>
</protein>
<dbReference type="EMBL" id="OCNE01000006">
    <property type="protein sequence ID" value="SOD62535.1"/>
    <property type="molecule type" value="Genomic_DNA"/>
</dbReference>
<evidence type="ECO:0000313" key="2">
    <source>
        <dbReference type="Proteomes" id="UP000219072"/>
    </source>
</evidence>
<sequence length="97" mass="10471">MPSPVELAVEHVESTQEGSAVCVVRCLSGVVEPGTLVLAGTDAEAPAQDGTLRIDWIKRYERMVDILDPPHNAKVQLSGPTVSYVRHGTRLRSTAPH</sequence>
<dbReference type="Proteomes" id="UP000219072">
    <property type="component" value="Unassembled WGS sequence"/>
</dbReference>
<keyword evidence="2" id="KW-1185">Reference proteome</keyword>
<evidence type="ECO:0000313" key="1">
    <source>
        <dbReference type="EMBL" id="SOD62535.1"/>
    </source>
</evidence>